<keyword evidence="7 8" id="KW-0131">Cell cycle</keyword>
<feature type="region of interest" description="Disordered" evidence="10">
    <location>
        <begin position="140"/>
        <end position="163"/>
    </location>
</feature>
<dbReference type="PANTHER" id="PTHR38685:SF1">
    <property type="entry name" value="CELL DIVISION PROTEIN ZIPA"/>
    <property type="match status" value="1"/>
</dbReference>
<comment type="similarity">
    <text evidence="8">Belongs to the ZipA family.</text>
</comment>
<evidence type="ECO:0000256" key="9">
    <source>
        <dbReference type="RuleBase" id="RU003613"/>
    </source>
</evidence>
<feature type="transmembrane region" description="Helical" evidence="11">
    <location>
        <begin position="6"/>
        <end position="25"/>
    </location>
</feature>
<organism evidence="13 14">
    <name type="scientific">Umboniibacter marinipuniceus</name>
    <dbReference type="NCBI Taxonomy" id="569599"/>
    <lineage>
        <taxon>Bacteria</taxon>
        <taxon>Pseudomonadati</taxon>
        <taxon>Pseudomonadota</taxon>
        <taxon>Gammaproteobacteria</taxon>
        <taxon>Cellvibrionales</taxon>
        <taxon>Cellvibrionaceae</taxon>
        <taxon>Umboniibacter</taxon>
    </lineage>
</organism>
<evidence type="ECO:0000256" key="10">
    <source>
        <dbReference type="SAM" id="MobiDB-lite"/>
    </source>
</evidence>
<dbReference type="GO" id="GO:0000917">
    <property type="term" value="P:division septum assembly"/>
    <property type="evidence" value="ECO:0007669"/>
    <property type="project" value="TreeGrafter"/>
</dbReference>
<dbReference type="SMART" id="SM00771">
    <property type="entry name" value="ZipA_C"/>
    <property type="match status" value="1"/>
</dbReference>
<dbReference type="GO" id="GO:0005886">
    <property type="term" value="C:plasma membrane"/>
    <property type="evidence" value="ECO:0007669"/>
    <property type="project" value="UniProtKB-SubCell"/>
</dbReference>
<keyword evidence="3 8" id="KW-0132">Cell division</keyword>
<dbReference type="Gene3D" id="3.30.1400.10">
    <property type="entry name" value="ZipA, C-terminal FtsZ-binding domain"/>
    <property type="match status" value="1"/>
</dbReference>
<gene>
    <name evidence="13" type="ORF">DFR27_1099</name>
</gene>
<dbReference type="RefSeq" id="WP_121876438.1">
    <property type="nucleotide sequence ID" value="NZ_REFJ01000002.1"/>
</dbReference>
<evidence type="ECO:0000313" key="14">
    <source>
        <dbReference type="Proteomes" id="UP000267187"/>
    </source>
</evidence>
<evidence type="ECO:0000256" key="7">
    <source>
        <dbReference type="ARBA" id="ARBA00023306"/>
    </source>
</evidence>
<dbReference type="AlphaFoldDB" id="A0A3M0A8V2"/>
<dbReference type="InterPro" id="IPR007449">
    <property type="entry name" value="ZipA_FtsZ-bd_C"/>
</dbReference>
<keyword evidence="5 11" id="KW-1133">Transmembrane helix</keyword>
<evidence type="ECO:0000256" key="1">
    <source>
        <dbReference type="ARBA" id="ARBA00022475"/>
    </source>
</evidence>
<sequence length="309" mass="34351">MELNLQNISILVGVLILLVLALDGLRRSIRARRSEIRMNLNLKDGLDKDVLEELSHELPSGGARVVDRDGTDDTMDHPDVDGMGVESHSNAGDEQDLIREPSFGVTPNQVEFDFPDEQALSAQVTEQGTDFDLDDVPTLTESVEETEGATPASQEPGHNLEPGDEVLTIFVRARKGMQFGGHEVVEALLRSGVNYGSKKIFHAHFDDKLKNEVSFSVANMVEPGYFDIEALSEFSTTGLIFFMSLPKQNPHIALRTMVEAARATSTALDGEVYDSDLSVFTQQTLTHYENRLHEFTRTQMRKQRESTAE</sequence>
<accession>A0A3M0A8V2</accession>
<dbReference type="PANTHER" id="PTHR38685">
    <property type="entry name" value="CELL DIVISION PROTEIN ZIPA"/>
    <property type="match status" value="1"/>
</dbReference>
<dbReference type="OrthoDB" id="7054914at2"/>
<evidence type="ECO:0000259" key="12">
    <source>
        <dbReference type="SMART" id="SM00771"/>
    </source>
</evidence>
<dbReference type="GO" id="GO:0032153">
    <property type="term" value="C:cell division site"/>
    <property type="evidence" value="ECO:0007669"/>
    <property type="project" value="TreeGrafter"/>
</dbReference>
<dbReference type="InterPro" id="IPR011919">
    <property type="entry name" value="Cell_div_ZipA"/>
</dbReference>
<evidence type="ECO:0000256" key="5">
    <source>
        <dbReference type="ARBA" id="ARBA00022989"/>
    </source>
</evidence>
<name>A0A3M0A8V2_9GAMM</name>
<protein>
    <recommendedName>
        <fullName evidence="8">Cell division protein ZipA</fullName>
    </recommendedName>
</protein>
<dbReference type="Pfam" id="PF04354">
    <property type="entry name" value="ZipA_C"/>
    <property type="match status" value="1"/>
</dbReference>
<evidence type="ECO:0000256" key="4">
    <source>
        <dbReference type="ARBA" id="ARBA00022692"/>
    </source>
</evidence>
<evidence type="ECO:0000313" key="13">
    <source>
        <dbReference type="EMBL" id="RMA81290.1"/>
    </source>
</evidence>
<comment type="function">
    <text evidence="8">Essential cell division protein that stabilizes the FtsZ protofilaments by cross-linking them and that serves as a cytoplasmic membrane anchor for the Z ring. Also required for the recruitment to the septal ring of downstream cell division proteins.</text>
</comment>
<evidence type="ECO:0000256" key="8">
    <source>
        <dbReference type="RuleBase" id="RU003612"/>
    </source>
</evidence>
<reference evidence="13 14" key="1">
    <citation type="submission" date="2018-10" db="EMBL/GenBank/DDBJ databases">
        <title>Genomic Encyclopedia of Type Strains, Phase IV (KMG-IV): sequencing the most valuable type-strain genomes for metagenomic binning, comparative biology and taxonomic classification.</title>
        <authorList>
            <person name="Goeker M."/>
        </authorList>
    </citation>
    <scope>NUCLEOTIDE SEQUENCE [LARGE SCALE GENOMIC DNA]</scope>
    <source>
        <strain evidence="13 14">DSM 25080</strain>
    </source>
</reference>
<evidence type="ECO:0000256" key="2">
    <source>
        <dbReference type="ARBA" id="ARBA00022519"/>
    </source>
</evidence>
<dbReference type="SUPFAM" id="SSF64383">
    <property type="entry name" value="Cell-division protein ZipA, C-terminal domain"/>
    <property type="match status" value="1"/>
</dbReference>
<comment type="caution">
    <text evidence="13">The sequence shown here is derived from an EMBL/GenBank/DDBJ whole genome shotgun (WGS) entry which is preliminary data.</text>
</comment>
<comment type="subcellular location">
    <subcellularLocation>
        <location evidence="9">Cell inner membrane</location>
        <topology evidence="9">Single-pass type I membrane protein</topology>
    </subcellularLocation>
</comment>
<dbReference type="NCBIfam" id="TIGR02205">
    <property type="entry name" value="septum_zipA"/>
    <property type="match status" value="1"/>
</dbReference>
<evidence type="ECO:0000256" key="11">
    <source>
        <dbReference type="SAM" id="Phobius"/>
    </source>
</evidence>
<dbReference type="InterPro" id="IPR036765">
    <property type="entry name" value="ZipA_FtsZ-bd_C_sf"/>
</dbReference>
<feature type="domain" description="ZipA C-terminal FtsZ-binding" evidence="12">
    <location>
        <begin position="163"/>
        <end position="292"/>
    </location>
</feature>
<evidence type="ECO:0000256" key="6">
    <source>
        <dbReference type="ARBA" id="ARBA00023136"/>
    </source>
</evidence>
<keyword evidence="4 9" id="KW-0812">Transmembrane</keyword>
<dbReference type="Proteomes" id="UP000267187">
    <property type="component" value="Unassembled WGS sequence"/>
</dbReference>
<keyword evidence="6 9" id="KW-0472">Membrane</keyword>
<keyword evidence="1 9" id="KW-1003">Cell membrane</keyword>
<evidence type="ECO:0000256" key="3">
    <source>
        <dbReference type="ARBA" id="ARBA00022618"/>
    </source>
</evidence>
<proteinExistence type="inferred from homology"/>
<keyword evidence="2 9" id="KW-0997">Cell inner membrane</keyword>
<keyword evidence="14" id="KW-1185">Reference proteome</keyword>
<dbReference type="EMBL" id="REFJ01000002">
    <property type="protein sequence ID" value="RMA81290.1"/>
    <property type="molecule type" value="Genomic_DNA"/>
</dbReference>